<dbReference type="EMBL" id="JAINUG010000075">
    <property type="protein sequence ID" value="KAJ8400586.1"/>
    <property type="molecule type" value="Genomic_DNA"/>
</dbReference>
<keyword evidence="2" id="KW-1185">Reference proteome</keyword>
<protein>
    <submittedName>
        <fullName evidence="1">Uncharacterized protein</fullName>
    </submittedName>
</protein>
<proteinExistence type="predicted"/>
<dbReference type="Proteomes" id="UP001221898">
    <property type="component" value="Unassembled WGS sequence"/>
</dbReference>
<dbReference type="AlphaFoldDB" id="A0AAD7WKP7"/>
<evidence type="ECO:0000313" key="2">
    <source>
        <dbReference type="Proteomes" id="UP001221898"/>
    </source>
</evidence>
<sequence>MHCNTEHLKPARLPSHECLISLGILSSPPWNLQLLHVSHFESPLYARYARPIYSVVRCLFECWSQVLKRTSFPFTPAQGEWLIKNCQPV</sequence>
<organism evidence="1 2">
    <name type="scientific">Aldrovandia affinis</name>
    <dbReference type="NCBI Taxonomy" id="143900"/>
    <lineage>
        <taxon>Eukaryota</taxon>
        <taxon>Metazoa</taxon>
        <taxon>Chordata</taxon>
        <taxon>Craniata</taxon>
        <taxon>Vertebrata</taxon>
        <taxon>Euteleostomi</taxon>
        <taxon>Actinopterygii</taxon>
        <taxon>Neopterygii</taxon>
        <taxon>Teleostei</taxon>
        <taxon>Notacanthiformes</taxon>
        <taxon>Halosauridae</taxon>
        <taxon>Aldrovandia</taxon>
    </lineage>
</organism>
<gene>
    <name evidence="1" type="ORF">AAFF_G00393550</name>
</gene>
<evidence type="ECO:0000313" key="1">
    <source>
        <dbReference type="EMBL" id="KAJ8400586.1"/>
    </source>
</evidence>
<comment type="caution">
    <text evidence="1">The sequence shown here is derived from an EMBL/GenBank/DDBJ whole genome shotgun (WGS) entry which is preliminary data.</text>
</comment>
<reference evidence="1" key="1">
    <citation type="journal article" date="2023" name="Science">
        <title>Genome structures resolve the early diversification of teleost fishes.</title>
        <authorList>
            <person name="Parey E."/>
            <person name="Louis A."/>
            <person name="Montfort J."/>
            <person name="Bouchez O."/>
            <person name="Roques C."/>
            <person name="Iampietro C."/>
            <person name="Lluch J."/>
            <person name="Castinel A."/>
            <person name="Donnadieu C."/>
            <person name="Desvignes T."/>
            <person name="Floi Bucao C."/>
            <person name="Jouanno E."/>
            <person name="Wen M."/>
            <person name="Mejri S."/>
            <person name="Dirks R."/>
            <person name="Jansen H."/>
            <person name="Henkel C."/>
            <person name="Chen W.J."/>
            <person name="Zahm M."/>
            <person name="Cabau C."/>
            <person name="Klopp C."/>
            <person name="Thompson A.W."/>
            <person name="Robinson-Rechavi M."/>
            <person name="Braasch I."/>
            <person name="Lecointre G."/>
            <person name="Bobe J."/>
            <person name="Postlethwait J.H."/>
            <person name="Berthelot C."/>
            <person name="Roest Crollius H."/>
            <person name="Guiguen Y."/>
        </authorList>
    </citation>
    <scope>NUCLEOTIDE SEQUENCE</scope>
    <source>
        <strain evidence="1">NC1722</strain>
    </source>
</reference>
<accession>A0AAD7WKP7</accession>
<name>A0AAD7WKP7_9TELE</name>